<dbReference type="Proteomes" id="UP000198287">
    <property type="component" value="Unassembled WGS sequence"/>
</dbReference>
<evidence type="ECO:0000256" key="6">
    <source>
        <dbReference type="RuleBase" id="RU004440"/>
    </source>
</evidence>
<keyword evidence="10" id="KW-1185">Reference proteome</keyword>
<dbReference type="InterPro" id="IPR000974">
    <property type="entry name" value="Glyco_hydro_22_lys"/>
</dbReference>
<protein>
    <recommendedName>
        <fullName evidence="2">lysozyme</fullName>
        <ecNumber evidence="2">3.2.1.17</ecNumber>
    </recommendedName>
</protein>
<dbReference type="InterPro" id="IPR023346">
    <property type="entry name" value="Lysozyme-like_dom_sf"/>
</dbReference>
<dbReference type="PANTHER" id="PTHR11407:SF63">
    <property type="entry name" value="LYSOZYME C"/>
    <property type="match status" value="1"/>
</dbReference>
<dbReference type="EC" id="3.2.1.17" evidence="2"/>
<dbReference type="PROSITE" id="PS00128">
    <property type="entry name" value="GLYCOSYL_HYDROL_F22_1"/>
    <property type="match status" value="1"/>
</dbReference>
<dbReference type="SMART" id="SM00263">
    <property type="entry name" value="LYZ1"/>
    <property type="match status" value="1"/>
</dbReference>
<evidence type="ECO:0000313" key="10">
    <source>
        <dbReference type="Proteomes" id="UP000198287"/>
    </source>
</evidence>
<feature type="chain" id="PRO_5013325192" description="lysozyme" evidence="7">
    <location>
        <begin position="19"/>
        <end position="144"/>
    </location>
</feature>
<comment type="caution">
    <text evidence="9">The sequence shown here is derived from an EMBL/GenBank/DDBJ whole genome shotgun (WGS) entry which is preliminary data.</text>
</comment>
<keyword evidence="5" id="KW-0326">Glycosidase</keyword>
<dbReference type="GO" id="GO:0031640">
    <property type="term" value="P:killing of cells of another organism"/>
    <property type="evidence" value="ECO:0007669"/>
    <property type="project" value="UniProtKB-KW"/>
</dbReference>
<dbReference type="EMBL" id="LNIX01000001">
    <property type="protein sequence ID" value="OXA64167.1"/>
    <property type="molecule type" value="Genomic_DNA"/>
</dbReference>
<dbReference type="AlphaFoldDB" id="A0A226F3Y0"/>
<dbReference type="PRINTS" id="PR00137">
    <property type="entry name" value="LYSOZYME"/>
</dbReference>
<evidence type="ECO:0000256" key="5">
    <source>
        <dbReference type="ARBA" id="ARBA00023295"/>
    </source>
</evidence>
<organism evidence="9 10">
    <name type="scientific">Folsomia candida</name>
    <name type="common">Springtail</name>
    <dbReference type="NCBI Taxonomy" id="158441"/>
    <lineage>
        <taxon>Eukaryota</taxon>
        <taxon>Metazoa</taxon>
        <taxon>Ecdysozoa</taxon>
        <taxon>Arthropoda</taxon>
        <taxon>Hexapoda</taxon>
        <taxon>Collembola</taxon>
        <taxon>Entomobryomorpha</taxon>
        <taxon>Isotomoidea</taxon>
        <taxon>Isotomidae</taxon>
        <taxon>Proisotominae</taxon>
        <taxon>Folsomia</taxon>
    </lineage>
</organism>
<dbReference type="GO" id="GO:0042742">
    <property type="term" value="P:defense response to bacterium"/>
    <property type="evidence" value="ECO:0007669"/>
    <property type="project" value="UniProtKB-KW"/>
</dbReference>
<keyword evidence="5" id="KW-0378">Hydrolase</keyword>
<evidence type="ECO:0000256" key="1">
    <source>
        <dbReference type="ARBA" id="ARBA00000632"/>
    </source>
</evidence>
<dbReference type="OMA" id="ARIFQIC"/>
<dbReference type="GO" id="GO:0003796">
    <property type="term" value="F:lysozyme activity"/>
    <property type="evidence" value="ECO:0007669"/>
    <property type="project" value="UniProtKB-EC"/>
</dbReference>
<dbReference type="OrthoDB" id="17373at2759"/>
<reference evidence="9 10" key="1">
    <citation type="submission" date="2015-12" db="EMBL/GenBank/DDBJ databases">
        <title>The genome of Folsomia candida.</title>
        <authorList>
            <person name="Faddeeva A."/>
            <person name="Derks M.F."/>
            <person name="Anvar Y."/>
            <person name="Smit S."/>
            <person name="Van Straalen N."/>
            <person name="Roelofs D."/>
        </authorList>
    </citation>
    <scope>NUCLEOTIDE SEQUENCE [LARGE SCALE GENOMIC DNA]</scope>
    <source>
        <strain evidence="9 10">VU population</strain>
        <tissue evidence="9">Whole body</tissue>
    </source>
</reference>
<sequence length="144" mass="16309">MMKLTILFLSTLLVASQARQWSRCEIAYGRNIDTFLKEICFFFEGVCTAEAESSRRTEALGGPNSDGTYDHGMFQVNDNYWCSTSSVPGKDCNVRCDSLRDDNLTDDVACIRLIYNRHGFDAWYGWQARCRGQDVSQYLIGCGV</sequence>
<keyword evidence="3" id="KW-0081">Bacteriolytic enzyme</keyword>
<dbReference type="CDD" id="cd16899">
    <property type="entry name" value="LYZ_C_invert"/>
    <property type="match status" value="1"/>
</dbReference>
<evidence type="ECO:0000256" key="3">
    <source>
        <dbReference type="ARBA" id="ARBA00022638"/>
    </source>
</evidence>
<dbReference type="SUPFAM" id="SSF53955">
    <property type="entry name" value="Lysozyme-like"/>
    <property type="match status" value="1"/>
</dbReference>
<evidence type="ECO:0000256" key="7">
    <source>
        <dbReference type="SAM" id="SignalP"/>
    </source>
</evidence>
<dbReference type="InterPro" id="IPR019799">
    <property type="entry name" value="Glyco_hydro_22_CS"/>
</dbReference>
<dbReference type="Pfam" id="PF00062">
    <property type="entry name" value="Lys"/>
    <property type="match status" value="1"/>
</dbReference>
<evidence type="ECO:0000313" key="9">
    <source>
        <dbReference type="EMBL" id="OXA64167.1"/>
    </source>
</evidence>
<dbReference type="PROSITE" id="PS51348">
    <property type="entry name" value="GLYCOSYL_HYDROL_F22_2"/>
    <property type="match status" value="1"/>
</dbReference>
<name>A0A226F3Y0_FOLCA</name>
<dbReference type="Gene3D" id="1.10.530.10">
    <property type="match status" value="1"/>
</dbReference>
<evidence type="ECO:0000256" key="2">
    <source>
        <dbReference type="ARBA" id="ARBA00012732"/>
    </source>
</evidence>
<gene>
    <name evidence="9" type="ORF">Fcan01_00615</name>
</gene>
<dbReference type="PANTHER" id="PTHR11407">
    <property type="entry name" value="LYSOZYME C"/>
    <property type="match status" value="1"/>
</dbReference>
<dbReference type="PRINTS" id="PR00135">
    <property type="entry name" value="LYZLACT"/>
</dbReference>
<feature type="signal peptide" evidence="7">
    <location>
        <begin position="1"/>
        <end position="18"/>
    </location>
</feature>
<dbReference type="STRING" id="158441.A0A226F3Y0"/>
<proteinExistence type="inferred from homology"/>
<feature type="domain" description="Glycosyl hydrolases family 22 (GH22)" evidence="8">
    <location>
        <begin position="92"/>
        <end position="110"/>
    </location>
</feature>
<accession>A0A226F3Y0</accession>
<comment type="similarity">
    <text evidence="6">Belongs to the glycosyl hydrolase 22 family.</text>
</comment>
<keyword evidence="3" id="KW-0929">Antimicrobial</keyword>
<comment type="catalytic activity">
    <reaction evidence="1">
        <text>Hydrolysis of (1-&gt;4)-beta-linkages between N-acetylmuramic acid and N-acetyl-D-glucosamine residues in a peptidoglycan and between N-acetyl-D-glucosamine residues in chitodextrins.</text>
        <dbReference type="EC" id="3.2.1.17"/>
    </reaction>
</comment>
<keyword evidence="4" id="KW-1015">Disulfide bond</keyword>
<evidence type="ECO:0000259" key="8">
    <source>
        <dbReference type="PROSITE" id="PS00128"/>
    </source>
</evidence>
<dbReference type="InterPro" id="IPR001916">
    <property type="entry name" value="Glyco_hydro_22"/>
</dbReference>
<evidence type="ECO:0000256" key="4">
    <source>
        <dbReference type="ARBA" id="ARBA00023157"/>
    </source>
</evidence>
<keyword evidence="7" id="KW-0732">Signal</keyword>